<feature type="non-terminal residue" evidence="1">
    <location>
        <position position="69"/>
    </location>
</feature>
<evidence type="ECO:0000313" key="2">
    <source>
        <dbReference type="Proteomes" id="UP000789525"/>
    </source>
</evidence>
<comment type="caution">
    <text evidence="1">The sequence shown here is derived from an EMBL/GenBank/DDBJ whole genome shotgun (WGS) entry which is preliminary data.</text>
</comment>
<feature type="non-terminal residue" evidence="1">
    <location>
        <position position="1"/>
    </location>
</feature>
<protein>
    <submittedName>
        <fullName evidence="1">17233_t:CDS:1</fullName>
    </submittedName>
</protein>
<reference evidence="1" key="1">
    <citation type="submission" date="2021-06" db="EMBL/GenBank/DDBJ databases">
        <authorList>
            <person name="Kallberg Y."/>
            <person name="Tangrot J."/>
            <person name="Rosling A."/>
        </authorList>
    </citation>
    <scope>NUCLEOTIDE SEQUENCE</scope>
    <source>
        <strain evidence="1">CL356</strain>
    </source>
</reference>
<gene>
    <name evidence="1" type="ORF">ACOLOM_LOCUS11844</name>
</gene>
<organism evidence="1 2">
    <name type="scientific">Acaulospora colombiana</name>
    <dbReference type="NCBI Taxonomy" id="27376"/>
    <lineage>
        <taxon>Eukaryota</taxon>
        <taxon>Fungi</taxon>
        <taxon>Fungi incertae sedis</taxon>
        <taxon>Mucoromycota</taxon>
        <taxon>Glomeromycotina</taxon>
        <taxon>Glomeromycetes</taxon>
        <taxon>Diversisporales</taxon>
        <taxon>Acaulosporaceae</taxon>
        <taxon>Acaulospora</taxon>
    </lineage>
</organism>
<dbReference type="Proteomes" id="UP000789525">
    <property type="component" value="Unassembled WGS sequence"/>
</dbReference>
<keyword evidence="2" id="KW-1185">Reference proteome</keyword>
<accession>A0ACA9Q3Z0</accession>
<proteinExistence type="predicted"/>
<sequence length="69" mass="7555">YPVTILYEQAGGQDSRGIEALALGQIGRLDTEHHHVERRLASLDSDSNNDSGSTTSIILHLELKSLKNL</sequence>
<name>A0ACA9Q3Z0_9GLOM</name>
<dbReference type="EMBL" id="CAJVPT010044697">
    <property type="protein sequence ID" value="CAG8734809.1"/>
    <property type="molecule type" value="Genomic_DNA"/>
</dbReference>
<evidence type="ECO:0000313" key="1">
    <source>
        <dbReference type="EMBL" id="CAG8734809.1"/>
    </source>
</evidence>